<gene>
    <name evidence="2" type="primary">Hypp4636</name>
    <name evidence="2" type="ORF">BLAG_LOCUS23435</name>
</gene>
<proteinExistence type="predicted"/>
<dbReference type="OrthoDB" id="10609263at2759"/>
<keyword evidence="3" id="KW-1185">Reference proteome</keyword>
<evidence type="ECO:0000256" key="1">
    <source>
        <dbReference type="SAM" id="MobiDB-lite"/>
    </source>
</evidence>
<dbReference type="EMBL" id="OV696693">
    <property type="protein sequence ID" value="CAH1271387.1"/>
    <property type="molecule type" value="Genomic_DNA"/>
</dbReference>
<accession>A0A8K0F1N8</accession>
<dbReference type="Proteomes" id="UP000838412">
    <property type="component" value="Chromosome 8"/>
</dbReference>
<feature type="region of interest" description="Disordered" evidence="1">
    <location>
        <begin position="70"/>
        <end position="89"/>
    </location>
</feature>
<protein>
    <submittedName>
        <fullName evidence="2">Hypp4636 protein</fullName>
    </submittedName>
</protein>
<evidence type="ECO:0000313" key="3">
    <source>
        <dbReference type="Proteomes" id="UP000838412"/>
    </source>
</evidence>
<evidence type="ECO:0000313" key="2">
    <source>
        <dbReference type="EMBL" id="CAH1271387.1"/>
    </source>
</evidence>
<organism evidence="2 3">
    <name type="scientific">Branchiostoma lanceolatum</name>
    <name type="common">Common lancelet</name>
    <name type="synonym">Amphioxus lanceolatum</name>
    <dbReference type="NCBI Taxonomy" id="7740"/>
    <lineage>
        <taxon>Eukaryota</taxon>
        <taxon>Metazoa</taxon>
        <taxon>Chordata</taxon>
        <taxon>Cephalochordata</taxon>
        <taxon>Leptocardii</taxon>
        <taxon>Amphioxiformes</taxon>
        <taxon>Branchiostomatidae</taxon>
        <taxon>Branchiostoma</taxon>
    </lineage>
</organism>
<sequence>MRNVTMIPARQTTITAKNARLIRRMAMLVRPSPRRRLVAVVLNRRGADEVLPVSALHAPSVLLVRSGRTTMKSSSGTGCGYTLDSTTTR</sequence>
<dbReference type="AlphaFoldDB" id="A0A8K0F1N8"/>
<reference evidence="2" key="1">
    <citation type="submission" date="2022-01" db="EMBL/GenBank/DDBJ databases">
        <authorList>
            <person name="Braso-Vives M."/>
        </authorList>
    </citation>
    <scope>NUCLEOTIDE SEQUENCE</scope>
</reference>
<name>A0A8K0F1N8_BRALA</name>